<name>A0ABQ6JFX8_9ACTN</name>
<gene>
    <name evidence="1" type="ORF">GCM10025868_23330</name>
</gene>
<reference evidence="2" key="1">
    <citation type="journal article" date="2019" name="Int. J. Syst. Evol. Microbiol.">
        <title>The Global Catalogue of Microorganisms (GCM) 10K type strain sequencing project: providing services to taxonomists for standard genome sequencing and annotation.</title>
        <authorList>
            <consortium name="The Broad Institute Genomics Platform"/>
            <consortium name="The Broad Institute Genome Sequencing Center for Infectious Disease"/>
            <person name="Wu L."/>
            <person name="Ma J."/>
        </authorList>
    </citation>
    <scope>NUCLEOTIDE SEQUENCE [LARGE SCALE GENOMIC DNA]</scope>
    <source>
        <strain evidence="2">NBRC 108730</strain>
    </source>
</reference>
<organism evidence="1 2">
    <name type="scientific">Angustibacter aerolatus</name>
    <dbReference type="NCBI Taxonomy" id="1162965"/>
    <lineage>
        <taxon>Bacteria</taxon>
        <taxon>Bacillati</taxon>
        <taxon>Actinomycetota</taxon>
        <taxon>Actinomycetes</taxon>
        <taxon>Kineosporiales</taxon>
        <taxon>Kineosporiaceae</taxon>
    </lineage>
</organism>
<protein>
    <submittedName>
        <fullName evidence="1">Uncharacterized protein</fullName>
    </submittedName>
</protein>
<dbReference type="Proteomes" id="UP001157017">
    <property type="component" value="Unassembled WGS sequence"/>
</dbReference>
<proteinExistence type="predicted"/>
<comment type="caution">
    <text evidence="1">The sequence shown here is derived from an EMBL/GenBank/DDBJ whole genome shotgun (WGS) entry which is preliminary data.</text>
</comment>
<evidence type="ECO:0000313" key="2">
    <source>
        <dbReference type="Proteomes" id="UP001157017"/>
    </source>
</evidence>
<sequence length="62" mass="6583">MQQSVEVDGDGTRLDPARSSIAADGTVTVTLRRTARTFVVAHVPPLRHLARLSATATSRATP</sequence>
<evidence type="ECO:0000313" key="1">
    <source>
        <dbReference type="EMBL" id="GMA87083.1"/>
    </source>
</evidence>
<accession>A0ABQ6JFX8</accession>
<keyword evidence="2" id="KW-1185">Reference proteome</keyword>
<dbReference type="EMBL" id="BSUZ01000001">
    <property type="protein sequence ID" value="GMA87083.1"/>
    <property type="molecule type" value="Genomic_DNA"/>
</dbReference>